<protein>
    <submittedName>
        <fullName evidence="1">Peptidase</fullName>
    </submittedName>
</protein>
<reference evidence="1" key="1">
    <citation type="journal article" date="2021" name="Proc. Natl. Acad. Sci. U.S.A.">
        <title>A Catalog of Tens of Thousands of Viruses from Human Metagenomes Reveals Hidden Associations with Chronic Diseases.</title>
        <authorList>
            <person name="Tisza M.J."/>
            <person name="Buck C.B."/>
        </authorList>
    </citation>
    <scope>NUCLEOTIDE SEQUENCE</scope>
    <source>
        <strain evidence="1">CtPSW2</strain>
    </source>
</reference>
<proteinExistence type="predicted"/>
<dbReference type="GO" id="GO:0001897">
    <property type="term" value="P:symbiont-mediated cytolysis of host cell"/>
    <property type="evidence" value="ECO:0007669"/>
    <property type="project" value="UniProtKB-ARBA"/>
</dbReference>
<dbReference type="EMBL" id="BK014940">
    <property type="protein sequence ID" value="DAD83697.1"/>
    <property type="molecule type" value="Genomic_DNA"/>
</dbReference>
<dbReference type="InterPro" id="IPR038765">
    <property type="entry name" value="Papain-like_cys_pep_sf"/>
</dbReference>
<accession>A0A8S5MN10</accession>
<dbReference type="Gene3D" id="3.90.1720.10">
    <property type="entry name" value="endopeptidase domain like (from Nostoc punctiforme)"/>
    <property type="match status" value="1"/>
</dbReference>
<name>A0A8S5MN10_9CAUD</name>
<dbReference type="SUPFAM" id="SSF54001">
    <property type="entry name" value="Cysteine proteinases"/>
    <property type="match status" value="1"/>
</dbReference>
<evidence type="ECO:0000313" key="1">
    <source>
        <dbReference type="EMBL" id="DAD83697.1"/>
    </source>
</evidence>
<organism evidence="1">
    <name type="scientific">Myoviridae sp. ctPSW2</name>
    <dbReference type="NCBI Taxonomy" id="2826648"/>
    <lineage>
        <taxon>Viruses</taxon>
        <taxon>Duplodnaviria</taxon>
        <taxon>Heunggongvirae</taxon>
        <taxon>Uroviricota</taxon>
        <taxon>Caudoviricetes</taxon>
    </lineage>
</organism>
<sequence length="159" mass="18464">MSKVYLALYKGRKQIKSPKDIIYRVTDWAIRKATRGEYSHCEIAIRLPDGQFDCYTSSHRDGGVRCKRMELPSDKWDLIELPKPNLTYGRAMKLWRETKGKKYDLSGVLAVKSVFRRLKFRQSPEKWFCSEWCAAVIGFGEPSKYSPADLAAVMKQDQF</sequence>